<protein>
    <recommendedName>
        <fullName evidence="2">PPM-type phosphatase domain-containing protein</fullName>
    </recommendedName>
</protein>
<reference evidence="3 4" key="1">
    <citation type="submission" date="2018-11" db="EMBL/GenBank/DDBJ databases">
        <title>Whole genome sequence of Streptomyces chrestomyceticus NBRC 13444(T).</title>
        <authorList>
            <person name="Komaki H."/>
            <person name="Tamura T."/>
        </authorList>
    </citation>
    <scope>NUCLEOTIDE SEQUENCE [LARGE SCALE GENOMIC DNA]</scope>
    <source>
        <strain evidence="3 4">NBRC 13444</strain>
    </source>
</reference>
<feature type="domain" description="PPM-type phosphatase" evidence="2">
    <location>
        <begin position="95"/>
        <end position="245"/>
    </location>
</feature>
<dbReference type="AlphaFoldDB" id="A0A7U9KSE4"/>
<evidence type="ECO:0000313" key="3">
    <source>
        <dbReference type="EMBL" id="GCD33947.1"/>
    </source>
</evidence>
<feature type="region of interest" description="Disordered" evidence="1">
    <location>
        <begin position="245"/>
        <end position="397"/>
    </location>
</feature>
<dbReference type="OrthoDB" id="4349962at2"/>
<comment type="caution">
    <text evidence="3">The sequence shown here is derived from an EMBL/GenBank/DDBJ whole genome shotgun (WGS) entry which is preliminary data.</text>
</comment>
<organism evidence="3 4">
    <name type="scientific">Streptomyces chrestomyceticus JCM 4735</name>
    <dbReference type="NCBI Taxonomy" id="1306181"/>
    <lineage>
        <taxon>Bacteria</taxon>
        <taxon>Bacillati</taxon>
        <taxon>Actinomycetota</taxon>
        <taxon>Actinomycetes</taxon>
        <taxon>Kitasatosporales</taxon>
        <taxon>Streptomycetaceae</taxon>
        <taxon>Streptomyces</taxon>
    </lineage>
</organism>
<dbReference type="EMBL" id="BHZC01000001">
    <property type="protein sequence ID" value="GCD33947.1"/>
    <property type="molecule type" value="Genomic_DNA"/>
</dbReference>
<accession>A0A7U9KSE4</accession>
<gene>
    <name evidence="3" type="ORF">OEIGOIKO_01671</name>
</gene>
<feature type="compositionally biased region" description="Gly residues" evidence="1">
    <location>
        <begin position="274"/>
        <end position="287"/>
    </location>
</feature>
<evidence type="ECO:0000313" key="4">
    <source>
        <dbReference type="Proteomes" id="UP000287830"/>
    </source>
</evidence>
<feature type="compositionally biased region" description="Pro residues" evidence="1">
    <location>
        <begin position="356"/>
        <end position="369"/>
    </location>
</feature>
<feature type="compositionally biased region" description="Basic and acidic residues" evidence="1">
    <location>
        <begin position="245"/>
        <end position="254"/>
    </location>
</feature>
<dbReference type="Proteomes" id="UP000287830">
    <property type="component" value="Unassembled WGS sequence"/>
</dbReference>
<dbReference type="Pfam" id="PF13672">
    <property type="entry name" value="PP2C_2"/>
    <property type="match status" value="1"/>
</dbReference>
<proteinExistence type="predicted"/>
<evidence type="ECO:0000256" key="1">
    <source>
        <dbReference type="SAM" id="MobiDB-lite"/>
    </source>
</evidence>
<name>A0A7U9KSE4_9ACTN</name>
<evidence type="ECO:0000259" key="2">
    <source>
        <dbReference type="Pfam" id="PF13672"/>
    </source>
</evidence>
<sequence length="486" mass="50650">MNPQGDRRHHENSWWRELYEDHGEAARDTGPAPAPDTLDDRVDSAFRAVNRTPGAGPEPMALPAADPAALDDLVPDTELDGAGYGPLTLRAASLRGEAARRRAEPRGDALLTARFGAGQHALILVAVATAAGGDGGAYAYAGAHRAARDVCRWIGGAVGRSYPRLAEDVRTGDRCALKSGLHRLTDRSYGRLRAYAGEHGMEPEQYTAALRCLLLPADPACRTRVFFGVGAGGFLRLRDGAWHDLEPAPPRDDAVAIGDGPDGTGEGPDALGAGPDGVGQPGDGSAGGEARTQEAPGATPPWPLPGDPATDVLREGGRRPSDTRPDLRLPSDTRPDLRAPSDTRPDLRLPSDAGPGPGPGPGLLPPGPAPGGTLPGLPRTPSGQQWRPPYESAPRTWPEPFRFRACVTRPGDTLLLCSAGFAGPLTEAAGFASRLAARWSGGGPPDLASFLADVRLHAEGYGQDRTAVVVWEGRDGAGAKGGAEPE</sequence>
<dbReference type="InterPro" id="IPR001932">
    <property type="entry name" value="PPM-type_phosphatase-like_dom"/>
</dbReference>
<feature type="compositionally biased region" description="Low complexity" evidence="1">
    <location>
        <begin position="371"/>
        <end position="383"/>
    </location>
</feature>
<feature type="compositionally biased region" description="Basic and acidic residues" evidence="1">
    <location>
        <begin position="312"/>
        <end position="349"/>
    </location>
</feature>
<dbReference type="RefSeq" id="WP_125044314.1">
    <property type="nucleotide sequence ID" value="NZ_BHZC01000001.1"/>
</dbReference>
<dbReference type="GeneID" id="95627201"/>